<evidence type="ECO:0000256" key="1">
    <source>
        <dbReference type="SAM" id="MobiDB-lite"/>
    </source>
</evidence>
<evidence type="ECO:0000313" key="2">
    <source>
        <dbReference type="EMBL" id="GAA3102302.1"/>
    </source>
</evidence>
<dbReference type="Proteomes" id="UP001501637">
    <property type="component" value="Unassembled WGS sequence"/>
</dbReference>
<reference evidence="3" key="1">
    <citation type="journal article" date="2019" name="Int. J. Syst. Evol. Microbiol.">
        <title>The Global Catalogue of Microorganisms (GCM) 10K type strain sequencing project: providing services to taxonomists for standard genome sequencing and annotation.</title>
        <authorList>
            <consortium name="The Broad Institute Genomics Platform"/>
            <consortium name="The Broad Institute Genome Sequencing Center for Infectious Disease"/>
            <person name="Wu L."/>
            <person name="Ma J."/>
        </authorList>
    </citation>
    <scope>NUCLEOTIDE SEQUENCE [LARGE SCALE GENOMIC DNA]</scope>
    <source>
        <strain evidence="3">JCM 9092</strain>
    </source>
</reference>
<feature type="region of interest" description="Disordered" evidence="1">
    <location>
        <begin position="493"/>
        <end position="513"/>
    </location>
</feature>
<keyword evidence="3" id="KW-1185">Reference proteome</keyword>
<comment type="caution">
    <text evidence="2">The sequence shown here is derived from an EMBL/GenBank/DDBJ whole genome shotgun (WGS) entry which is preliminary data.</text>
</comment>
<accession>A0ABP6MD06</accession>
<feature type="compositionally biased region" description="Low complexity" evidence="1">
    <location>
        <begin position="553"/>
        <end position="569"/>
    </location>
</feature>
<protein>
    <submittedName>
        <fullName evidence="2">IS200/IS605 family element transposase accessory protein TnpB</fullName>
    </submittedName>
</protein>
<dbReference type="EMBL" id="BAAAUG010000040">
    <property type="protein sequence ID" value="GAA3102302.1"/>
    <property type="molecule type" value="Genomic_DNA"/>
</dbReference>
<organism evidence="2 3">
    <name type="scientific">Streptomyces rectiviolaceus</name>
    <dbReference type="NCBI Taxonomy" id="332591"/>
    <lineage>
        <taxon>Bacteria</taxon>
        <taxon>Bacillati</taxon>
        <taxon>Actinomycetota</taxon>
        <taxon>Actinomycetes</taxon>
        <taxon>Kitasatosporales</taxon>
        <taxon>Streptomycetaceae</taxon>
        <taxon>Streptomyces</taxon>
    </lineage>
</organism>
<sequence>MVERSPSGLRVLTPPRLTAPLPGLAVQTRLRLSERDELILRELGGLLSELAVRDLAQRAFLGEDQSAADFARRKRELTALTSSRWAGTIVRRSNEQWELSRRGQTAHLHQLTTAIAAIEGRLAVPVASCDVPTRTRGYPTQQVRAAKQRRLQHLSAVAARVAADLAAGRVRVVRGGKDLLRNRLHLDESGVDLVRWRRRWSDARTRIEADGESGKTFGNQSIQISPQGSVLIKLPPELATRHTASCDRFGRYRLDATCAFAYRDADWRSHVAAHRSVGYTIRFDADRCILTAAFTPLRAQLPAGMDDEQLMKSALAGGVVGVDHNADHLAAWRLDAHGNPVGRPERVMVDYHGSASRRDAQIRHACSTLIRHAKNVGATALVIEDLGFDTARETCGWTGRGGRRFRALVAGMPTARFAARLVAMAHRAGLAVIVVDPAYSSRWGAQHWRGATSTKSNKTSRHDAAAIVLGRRGQGLGARRRAEKTVLRKKTEAARSGCVGAHSGAGTEDHRPPVSVLQPASVARSGPKFAPRTAYTMRLADGAGQRSSPPKTVRGGPSSGVPYPVPRST</sequence>
<feature type="region of interest" description="Disordered" evidence="1">
    <location>
        <begin position="539"/>
        <end position="569"/>
    </location>
</feature>
<gene>
    <name evidence="2" type="ORF">GCM10010449_26760</name>
</gene>
<proteinExistence type="predicted"/>
<evidence type="ECO:0000313" key="3">
    <source>
        <dbReference type="Proteomes" id="UP001501637"/>
    </source>
</evidence>
<name>A0ABP6MD06_9ACTN</name>